<keyword evidence="3" id="KW-0808">Transferase</keyword>
<dbReference type="SUPFAM" id="SSF48019">
    <property type="entry name" value="post-AAA+ oligomerization domain-like"/>
    <property type="match status" value="1"/>
</dbReference>
<keyword evidence="6" id="KW-0239">DNA-directed DNA polymerase</keyword>
<feature type="domain" description="DNA polymerase III delta N-terminal" evidence="9">
    <location>
        <begin position="4"/>
        <end position="114"/>
    </location>
</feature>
<comment type="catalytic activity">
    <reaction evidence="8">
        <text>DNA(n) + a 2'-deoxyribonucleoside 5'-triphosphate = DNA(n+1) + diphosphate</text>
        <dbReference type="Rhea" id="RHEA:22508"/>
        <dbReference type="Rhea" id="RHEA-COMP:17339"/>
        <dbReference type="Rhea" id="RHEA-COMP:17340"/>
        <dbReference type="ChEBI" id="CHEBI:33019"/>
        <dbReference type="ChEBI" id="CHEBI:61560"/>
        <dbReference type="ChEBI" id="CHEBI:173112"/>
        <dbReference type="EC" id="2.7.7.7"/>
    </reaction>
</comment>
<dbReference type="InterPro" id="IPR008921">
    <property type="entry name" value="DNA_pol3_clamp-load_cplx_C"/>
</dbReference>
<dbReference type="GO" id="GO:0003887">
    <property type="term" value="F:DNA-directed DNA polymerase activity"/>
    <property type="evidence" value="ECO:0007669"/>
    <property type="project" value="UniProtKB-KW"/>
</dbReference>
<comment type="similarity">
    <text evidence="7">Belongs to the DNA polymerase HolA subunit family.</text>
</comment>
<dbReference type="GO" id="GO:0009360">
    <property type="term" value="C:DNA polymerase III complex"/>
    <property type="evidence" value="ECO:0007669"/>
    <property type="project" value="InterPro"/>
</dbReference>
<proteinExistence type="inferred from homology"/>
<evidence type="ECO:0000256" key="3">
    <source>
        <dbReference type="ARBA" id="ARBA00022679"/>
    </source>
</evidence>
<gene>
    <name evidence="10" type="ORF">V22_29940</name>
</gene>
<dbReference type="InterPro" id="IPR005790">
    <property type="entry name" value="DNA_polIII_delta"/>
</dbReference>
<name>A0A517TBI1_9PLAN</name>
<dbReference type="EMBL" id="CP036316">
    <property type="protein sequence ID" value="QDT65734.1"/>
    <property type="molecule type" value="Genomic_DNA"/>
</dbReference>
<sequence length="312" mass="34342">MYGDQRHLKQGVRELLERRVLGEDEDAMASRFAGDQTDLTTILDEVSTLSMWSENRFVIVEDAEKFVSNYRAGLEKYVANPAKASILLLDVASWPKNTKLAKAVAKIGMAIECKALKGVKLFTWLRETAKHDHDIVLGGALPSLMVEMAGEDLGLLDMELAKISAYMGDRKEVTEDDVTAVVGGWRAKTTFEMLAAVREGDMNVASSQLDALFRAGEAPQRILGGITFTYRRVLKAVDESAKGTPLGAALKSAGVFPKEVAETERYLRKLGRPKVERFRSELLRVDEGLKGGGRLPERVELERLLVVLAGCG</sequence>
<keyword evidence="5" id="KW-0235">DNA replication</keyword>
<protein>
    <recommendedName>
        <fullName evidence="2">DNA polymerase III subunit delta</fullName>
        <ecNumber evidence="1">2.7.7.7</ecNumber>
    </recommendedName>
</protein>
<dbReference type="GO" id="GO:0006261">
    <property type="term" value="P:DNA-templated DNA replication"/>
    <property type="evidence" value="ECO:0007669"/>
    <property type="project" value="TreeGrafter"/>
</dbReference>
<dbReference type="InterPro" id="IPR010372">
    <property type="entry name" value="DNA_pol3_delta_N"/>
</dbReference>
<evidence type="ECO:0000256" key="2">
    <source>
        <dbReference type="ARBA" id="ARBA00017703"/>
    </source>
</evidence>
<keyword evidence="11" id="KW-1185">Reference proteome</keyword>
<dbReference type="KEGG" id="chya:V22_29940"/>
<dbReference type="Gene3D" id="3.40.50.300">
    <property type="entry name" value="P-loop containing nucleotide triphosphate hydrolases"/>
    <property type="match status" value="1"/>
</dbReference>
<evidence type="ECO:0000256" key="8">
    <source>
        <dbReference type="ARBA" id="ARBA00049244"/>
    </source>
</evidence>
<evidence type="ECO:0000256" key="7">
    <source>
        <dbReference type="ARBA" id="ARBA00034754"/>
    </source>
</evidence>
<dbReference type="InterPro" id="IPR027417">
    <property type="entry name" value="P-loop_NTPase"/>
</dbReference>
<dbReference type="AlphaFoldDB" id="A0A517TBI1"/>
<reference evidence="10 11" key="1">
    <citation type="submission" date="2019-02" db="EMBL/GenBank/DDBJ databases">
        <title>Deep-cultivation of Planctomycetes and their phenomic and genomic characterization uncovers novel biology.</title>
        <authorList>
            <person name="Wiegand S."/>
            <person name="Jogler M."/>
            <person name="Boedeker C."/>
            <person name="Pinto D."/>
            <person name="Vollmers J."/>
            <person name="Rivas-Marin E."/>
            <person name="Kohn T."/>
            <person name="Peeters S.H."/>
            <person name="Heuer A."/>
            <person name="Rast P."/>
            <person name="Oberbeckmann S."/>
            <person name="Bunk B."/>
            <person name="Jeske O."/>
            <person name="Meyerdierks A."/>
            <person name="Storesund J.E."/>
            <person name="Kallscheuer N."/>
            <person name="Luecker S."/>
            <person name="Lage O.M."/>
            <person name="Pohl T."/>
            <person name="Merkel B.J."/>
            <person name="Hornburger P."/>
            <person name="Mueller R.-W."/>
            <person name="Bruemmer F."/>
            <person name="Labrenz M."/>
            <person name="Spormann A.M."/>
            <person name="Op den Camp H."/>
            <person name="Overmann J."/>
            <person name="Amann R."/>
            <person name="Jetten M.S.M."/>
            <person name="Mascher T."/>
            <person name="Medema M.H."/>
            <person name="Devos D.P."/>
            <person name="Kaster A.-K."/>
            <person name="Ovreas L."/>
            <person name="Rohde M."/>
            <person name="Galperin M.Y."/>
            <person name="Jogler C."/>
        </authorList>
    </citation>
    <scope>NUCLEOTIDE SEQUENCE [LARGE SCALE GENOMIC DNA]</scope>
    <source>
        <strain evidence="10 11">V22</strain>
    </source>
</reference>
<organism evidence="10 11">
    <name type="scientific">Calycomorphotria hydatis</name>
    <dbReference type="NCBI Taxonomy" id="2528027"/>
    <lineage>
        <taxon>Bacteria</taxon>
        <taxon>Pseudomonadati</taxon>
        <taxon>Planctomycetota</taxon>
        <taxon>Planctomycetia</taxon>
        <taxon>Planctomycetales</taxon>
        <taxon>Planctomycetaceae</taxon>
        <taxon>Calycomorphotria</taxon>
    </lineage>
</organism>
<dbReference type="EC" id="2.7.7.7" evidence="1"/>
<evidence type="ECO:0000256" key="1">
    <source>
        <dbReference type="ARBA" id="ARBA00012417"/>
    </source>
</evidence>
<evidence type="ECO:0000256" key="6">
    <source>
        <dbReference type="ARBA" id="ARBA00022932"/>
    </source>
</evidence>
<accession>A0A517TBI1</accession>
<dbReference type="Gene3D" id="1.20.272.10">
    <property type="match status" value="1"/>
</dbReference>
<dbReference type="Pfam" id="PF06144">
    <property type="entry name" value="DNA_pol3_delta"/>
    <property type="match status" value="1"/>
</dbReference>
<dbReference type="Gene3D" id="1.10.8.60">
    <property type="match status" value="1"/>
</dbReference>
<dbReference type="SUPFAM" id="SSF52540">
    <property type="entry name" value="P-loop containing nucleoside triphosphate hydrolases"/>
    <property type="match status" value="1"/>
</dbReference>
<dbReference type="PANTHER" id="PTHR34388:SF1">
    <property type="entry name" value="DNA POLYMERASE III SUBUNIT DELTA"/>
    <property type="match status" value="1"/>
</dbReference>
<evidence type="ECO:0000313" key="10">
    <source>
        <dbReference type="EMBL" id="QDT65734.1"/>
    </source>
</evidence>
<keyword evidence="4" id="KW-0548">Nucleotidyltransferase</keyword>
<evidence type="ECO:0000256" key="4">
    <source>
        <dbReference type="ARBA" id="ARBA00022695"/>
    </source>
</evidence>
<dbReference type="Proteomes" id="UP000319976">
    <property type="component" value="Chromosome"/>
</dbReference>
<evidence type="ECO:0000259" key="9">
    <source>
        <dbReference type="Pfam" id="PF06144"/>
    </source>
</evidence>
<evidence type="ECO:0000256" key="5">
    <source>
        <dbReference type="ARBA" id="ARBA00022705"/>
    </source>
</evidence>
<evidence type="ECO:0000313" key="11">
    <source>
        <dbReference type="Proteomes" id="UP000319976"/>
    </source>
</evidence>
<dbReference type="GO" id="GO:0003677">
    <property type="term" value="F:DNA binding"/>
    <property type="evidence" value="ECO:0007669"/>
    <property type="project" value="InterPro"/>
</dbReference>
<dbReference type="NCBIfam" id="TIGR01128">
    <property type="entry name" value="holA"/>
    <property type="match status" value="1"/>
</dbReference>
<dbReference type="PANTHER" id="PTHR34388">
    <property type="entry name" value="DNA POLYMERASE III SUBUNIT DELTA"/>
    <property type="match status" value="1"/>
</dbReference>